<dbReference type="GeneID" id="64670808"/>
<dbReference type="Proteomes" id="UP001195769">
    <property type="component" value="Unassembled WGS sequence"/>
</dbReference>
<gene>
    <name evidence="1" type="ORF">F5891DRAFT_975392</name>
</gene>
<evidence type="ECO:0000313" key="2">
    <source>
        <dbReference type="Proteomes" id="UP001195769"/>
    </source>
</evidence>
<dbReference type="EMBL" id="JABBWK010000004">
    <property type="protein sequence ID" value="KAG1906628.1"/>
    <property type="molecule type" value="Genomic_DNA"/>
</dbReference>
<dbReference type="AlphaFoldDB" id="A0AAD4HRT1"/>
<dbReference type="RefSeq" id="XP_041232203.1">
    <property type="nucleotide sequence ID" value="XM_041376510.1"/>
</dbReference>
<sequence length="103" mass="11651">MTPPYLVTLNKIPGIDRHELEKLARKEGSGITDEAMTFKKPFQTVVRPPTTNHNIHDDYIKHPPEIWQERGRIQILADGESEETRPKQADVSGVDAYLVFLGG</sequence>
<keyword evidence="2" id="KW-1185">Reference proteome</keyword>
<reference evidence="1" key="1">
    <citation type="journal article" date="2020" name="New Phytol.">
        <title>Comparative genomics reveals dynamic genome evolution in host specialist ectomycorrhizal fungi.</title>
        <authorList>
            <person name="Lofgren L.A."/>
            <person name="Nguyen N.H."/>
            <person name="Vilgalys R."/>
            <person name="Ruytinx J."/>
            <person name="Liao H.L."/>
            <person name="Branco S."/>
            <person name="Kuo A."/>
            <person name="LaButti K."/>
            <person name="Lipzen A."/>
            <person name="Andreopoulos W."/>
            <person name="Pangilinan J."/>
            <person name="Riley R."/>
            <person name="Hundley H."/>
            <person name="Na H."/>
            <person name="Barry K."/>
            <person name="Grigoriev I.V."/>
            <person name="Stajich J.E."/>
            <person name="Kennedy P.G."/>
        </authorList>
    </citation>
    <scope>NUCLEOTIDE SEQUENCE</scope>
    <source>
        <strain evidence="1">FC203</strain>
    </source>
</reference>
<proteinExistence type="predicted"/>
<protein>
    <submittedName>
        <fullName evidence="1">Uncharacterized protein</fullName>
    </submittedName>
</protein>
<evidence type="ECO:0000313" key="1">
    <source>
        <dbReference type="EMBL" id="KAG1906628.1"/>
    </source>
</evidence>
<accession>A0AAD4HRT1</accession>
<organism evidence="1 2">
    <name type="scientific">Suillus fuscotomentosus</name>
    <dbReference type="NCBI Taxonomy" id="1912939"/>
    <lineage>
        <taxon>Eukaryota</taxon>
        <taxon>Fungi</taxon>
        <taxon>Dikarya</taxon>
        <taxon>Basidiomycota</taxon>
        <taxon>Agaricomycotina</taxon>
        <taxon>Agaricomycetes</taxon>
        <taxon>Agaricomycetidae</taxon>
        <taxon>Boletales</taxon>
        <taxon>Suillineae</taxon>
        <taxon>Suillaceae</taxon>
        <taxon>Suillus</taxon>
    </lineage>
</organism>
<comment type="caution">
    <text evidence="1">The sequence shown here is derived from an EMBL/GenBank/DDBJ whole genome shotgun (WGS) entry which is preliminary data.</text>
</comment>
<name>A0AAD4HRT1_9AGAM</name>